<dbReference type="InterPro" id="IPR036291">
    <property type="entry name" value="NAD(P)-bd_dom_sf"/>
</dbReference>
<evidence type="ECO:0000256" key="5">
    <source>
        <dbReference type="ARBA" id="ARBA00022692"/>
    </source>
</evidence>
<dbReference type="SUPFAM" id="SSF52283">
    <property type="entry name" value="Formate/glycerate dehydrogenase catalytic domain-like"/>
    <property type="match status" value="1"/>
</dbReference>
<feature type="domain" description="Alanine dehydrogenase/pyridine nucleotide transhydrogenase NAD(H)-binding" evidence="15">
    <location>
        <begin position="175"/>
        <end position="339"/>
    </location>
</feature>
<evidence type="ECO:0000256" key="7">
    <source>
        <dbReference type="ARBA" id="ARBA00022857"/>
    </source>
</evidence>
<comment type="catalytic activity">
    <reaction evidence="12">
        <text>NAD(+) + NADPH + H(+)(in) = NADH + NADP(+) + H(+)(out)</text>
        <dbReference type="Rhea" id="RHEA:47992"/>
        <dbReference type="ChEBI" id="CHEBI:15378"/>
        <dbReference type="ChEBI" id="CHEBI:57540"/>
        <dbReference type="ChEBI" id="CHEBI:57783"/>
        <dbReference type="ChEBI" id="CHEBI:57945"/>
        <dbReference type="ChEBI" id="CHEBI:58349"/>
        <dbReference type="EC" id="7.1.1.1"/>
    </reaction>
</comment>
<feature type="transmembrane region" description="Helical" evidence="14">
    <location>
        <begin position="579"/>
        <end position="599"/>
    </location>
</feature>
<evidence type="ECO:0000256" key="10">
    <source>
        <dbReference type="ARBA" id="ARBA00023027"/>
    </source>
</evidence>
<evidence type="ECO:0000256" key="1">
    <source>
        <dbReference type="ARBA" id="ARBA00004429"/>
    </source>
</evidence>
<evidence type="ECO:0000256" key="6">
    <source>
        <dbReference type="ARBA" id="ARBA00022741"/>
    </source>
</evidence>
<dbReference type="GO" id="GO:0008750">
    <property type="term" value="F:proton-translocating NAD(P)+ transhydrogenase activity"/>
    <property type="evidence" value="ECO:0007669"/>
    <property type="project" value="UniProtKB-EC"/>
</dbReference>
<evidence type="ECO:0000313" key="17">
    <source>
        <dbReference type="EMBL" id="CAD9587018.1"/>
    </source>
</evidence>
<dbReference type="InterPro" id="IPR026255">
    <property type="entry name" value="NADP_transhyd_a"/>
</dbReference>
<dbReference type="Gene3D" id="3.40.50.1220">
    <property type="entry name" value="TPP-binding domain"/>
    <property type="match status" value="1"/>
</dbReference>
<feature type="transmembrane region" description="Helical" evidence="14">
    <location>
        <begin position="686"/>
        <end position="708"/>
    </location>
</feature>
<dbReference type="GO" id="GO:0006740">
    <property type="term" value="P:NADPH regeneration"/>
    <property type="evidence" value="ECO:0007669"/>
    <property type="project" value="TreeGrafter"/>
</dbReference>
<dbReference type="Pfam" id="PF01262">
    <property type="entry name" value="AlaDh_PNT_C"/>
    <property type="match status" value="1"/>
</dbReference>
<keyword evidence="7" id="KW-0521">NADP</keyword>
<dbReference type="InterPro" id="IPR034300">
    <property type="entry name" value="PNTB-like"/>
</dbReference>
<dbReference type="SUPFAM" id="SSF51735">
    <property type="entry name" value="NAD(P)-binding Rossmann-fold domains"/>
    <property type="match status" value="1"/>
</dbReference>
<dbReference type="NCBIfam" id="NF006942">
    <property type="entry name" value="PRK09424.1"/>
    <property type="match status" value="1"/>
</dbReference>
<dbReference type="SMART" id="SM01002">
    <property type="entry name" value="AlaDh_PNT_C"/>
    <property type="match status" value="1"/>
</dbReference>
<dbReference type="SMART" id="SM01003">
    <property type="entry name" value="AlaDh_PNT_N"/>
    <property type="match status" value="1"/>
</dbReference>
<dbReference type="Pfam" id="PF02233">
    <property type="entry name" value="PNTB"/>
    <property type="match status" value="1"/>
</dbReference>
<accession>A0A7S2KUB5</accession>
<keyword evidence="11 14" id="KW-0472">Membrane</keyword>
<feature type="transmembrane region" description="Helical" evidence="14">
    <location>
        <begin position="798"/>
        <end position="819"/>
    </location>
</feature>
<feature type="transmembrane region" description="Helical" evidence="14">
    <location>
        <begin position="606"/>
        <end position="623"/>
    </location>
</feature>
<keyword evidence="8" id="KW-1278">Translocase</keyword>
<evidence type="ECO:0000256" key="14">
    <source>
        <dbReference type="SAM" id="Phobius"/>
    </source>
</evidence>
<dbReference type="InterPro" id="IPR007886">
    <property type="entry name" value="AlaDH/PNT_N"/>
</dbReference>
<comment type="subcellular location">
    <subcellularLocation>
        <location evidence="1">Cell inner membrane</location>
        <topology evidence="1">Multi-pass membrane protein</topology>
    </subcellularLocation>
</comment>
<dbReference type="Gene3D" id="3.40.50.720">
    <property type="entry name" value="NAD(P)-binding Rossmann-like Domain"/>
    <property type="match status" value="2"/>
</dbReference>
<evidence type="ECO:0000256" key="13">
    <source>
        <dbReference type="SAM" id="MobiDB-lite"/>
    </source>
</evidence>
<dbReference type="Pfam" id="PF05222">
    <property type="entry name" value="AlaDh_PNT_N"/>
    <property type="match status" value="1"/>
</dbReference>
<dbReference type="NCBIfam" id="TIGR00561">
    <property type="entry name" value="pntA"/>
    <property type="match status" value="1"/>
</dbReference>
<dbReference type="InterPro" id="IPR024605">
    <property type="entry name" value="NADP_transhyd_a_C"/>
</dbReference>
<dbReference type="GO" id="GO:0050661">
    <property type="term" value="F:NADP binding"/>
    <property type="evidence" value="ECO:0007669"/>
    <property type="project" value="TreeGrafter"/>
</dbReference>
<dbReference type="SUPFAM" id="SSF52467">
    <property type="entry name" value="DHS-like NAD/FAD-binding domain"/>
    <property type="match status" value="1"/>
</dbReference>
<feature type="compositionally biased region" description="Basic and acidic residues" evidence="13">
    <location>
        <begin position="418"/>
        <end position="430"/>
    </location>
</feature>
<reference evidence="17" key="1">
    <citation type="submission" date="2021-01" db="EMBL/GenBank/DDBJ databases">
        <authorList>
            <person name="Corre E."/>
            <person name="Pelletier E."/>
            <person name="Niang G."/>
            <person name="Scheremetjew M."/>
            <person name="Finn R."/>
            <person name="Kale V."/>
            <person name="Holt S."/>
            <person name="Cochrane G."/>
            <person name="Meng A."/>
            <person name="Brown T."/>
            <person name="Cohen L."/>
        </authorList>
    </citation>
    <scope>NUCLEOTIDE SEQUENCE</scope>
    <source>
        <strain evidence="17">RCC3387</strain>
    </source>
</reference>
<dbReference type="PANTHER" id="PTHR10160:SF19">
    <property type="entry name" value="PROTON-TRANSLOCATING NAD(P)(+) TRANSHYDROGENASE"/>
    <property type="match status" value="1"/>
</dbReference>
<dbReference type="EMBL" id="HBGW01052362">
    <property type="protein sequence ID" value="CAD9587018.1"/>
    <property type="molecule type" value="Transcribed_RNA"/>
</dbReference>
<organism evidence="17">
    <name type="scientific">Zooxanthella nutricula</name>
    <dbReference type="NCBI Taxonomy" id="1333877"/>
    <lineage>
        <taxon>Eukaryota</taxon>
        <taxon>Sar</taxon>
        <taxon>Alveolata</taxon>
        <taxon>Dinophyceae</taxon>
        <taxon>Peridiniales</taxon>
        <taxon>Peridiniales incertae sedis</taxon>
        <taxon>Zooxanthella</taxon>
    </lineage>
</organism>
<feature type="domain" description="Alanine dehydrogenase/pyridine nucleotide transhydrogenase N-terminal" evidence="16">
    <location>
        <begin position="32"/>
        <end position="166"/>
    </location>
</feature>
<evidence type="ECO:0000256" key="9">
    <source>
        <dbReference type="ARBA" id="ARBA00022989"/>
    </source>
</evidence>
<feature type="transmembrane region" description="Helical" evidence="14">
    <location>
        <begin position="660"/>
        <end position="680"/>
    </location>
</feature>
<evidence type="ECO:0000256" key="2">
    <source>
        <dbReference type="ARBA" id="ARBA00012943"/>
    </source>
</evidence>
<dbReference type="AlphaFoldDB" id="A0A7S2KUB5"/>
<dbReference type="GO" id="GO:0005886">
    <property type="term" value="C:plasma membrane"/>
    <property type="evidence" value="ECO:0007669"/>
    <property type="project" value="UniProtKB-SubCell"/>
</dbReference>
<name>A0A7S2KUB5_9DINO</name>
<evidence type="ECO:0000259" key="16">
    <source>
        <dbReference type="SMART" id="SM01003"/>
    </source>
</evidence>
<feature type="transmembrane region" description="Helical" evidence="14">
    <location>
        <begin position="521"/>
        <end position="545"/>
    </location>
</feature>
<keyword evidence="10" id="KW-0520">NAD</keyword>
<feature type="compositionally biased region" description="Pro residues" evidence="13">
    <location>
        <begin position="407"/>
        <end position="416"/>
    </location>
</feature>
<protein>
    <recommendedName>
        <fullName evidence="2">proton-translocating NAD(P)(+) transhydrogenase</fullName>
        <ecNumber evidence="2">7.1.1.1</ecNumber>
    </recommendedName>
</protein>
<evidence type="ECO:0000256" key="12">
    <source>
        <dbReference type="ARBA" id="ARBA00048202"/>
    </source>
</evidence>
<dbReference type="CDD" id="cd05304">
    <property type="entry name" value="Rubrum_tdh"/>
    <property type="match status" value="1"/>
</dbReference>
<evidence type="ECO:0000256" key="8">
    <source>
        <dbReference type="ARBA" id="ARBA00022967"/>
    </source>
</evidence>
<gene>
    <name evidence="17" type="ORF">BRAN1462_LOCUS33257</name>
</gene>
<evidence type="ECO:0000256" key="4">
    <source>
        <dbReference type="ARBA" id="ARBA00022519"/>
    </source>
</evidence>
<dbReference type="Pfam" id="PF12769">
    <property type="entry name" value="PNTB_4TM"/>
    <property type="match status" value="1"/>
</dbReference>
<dbReference type="InterPro" id="IPR007698">
    <property type="entry name" value="AlaDH/PNT_NAD(H)-bd"/>
</dbReference>
<proteinExistence type="predicted"/>
<keyword evidence="5 14" id="KW-0812">Transmembrane</keyword>
<keyword evidence="4" id="KW-0997">Cell inner membrane</keyword>
<keyword evidence="3" id="KW-1003">Cell membrane</keyword>
<dbReference type="PANTHER" id="PTHR10160">
    <property type="entry name" value="NAD(P) TRANSHYDROGENASE"/>
    <property type="match status" value="1"/>
</dbReference>
<keyword evidence="6" id="KW-0547">Nucleotide-binding</keyword>
<evidence type="ECO:0000259" key="15">
    <source>
        <dbReference type="SMART" id="SM01002"/>
    </source>
</evidence>
<dbReference type="InterPro" id="IPR029035">
    <property type="entry name" value="DHS-like_NAD/FAD-binding_dom"/>
</dbReference>
<feature type="transmembrane region" description="Helical" evidence="14">
    <location>
        <begin position="629"/>
        <end position="648"/>
    </location>
</feature>
<evidence type="ECO:0000256" key="3">
    <source>
        <dbReference type="ARBA" id="ARBA00022475"/>
    </source>
</evidence>
<dbReference type="EC" id="7.1.1.1" evidence="2"/>
<keyword evidence="9 14" id="KW-1133">Transmembrane helix</keyword>
<sequence length="1033" mass="105788">MPVPARAVLRSLRARVRPWSSPAGAVRPLTVGVVKEPAGETRVAMVPSVAKAFIKDGYTVTLEKGAGDAAGFPDSAYLEAGCAVKDRASVIQDGKVFFSINPPANEELHQFGGKTVVGWVGRLLPAGKEIVEAATKANVQLVDTTAVPRITIAQKLDVLSSQAKLAGHRAVLEAAYAFQRFHAPEITAAGKYPPANSMILGCGVAGLAAMGTSKALGAVVRAWDVRDVSDQVTSMGASWIKVDFEEDGAGAGGYAKESSAAFLEAQRATFHKHCKECDIVITTAAIPGRPSPKLVEDYMVKDMKPGSVIVDLAAAGGGNCTMTKPGEKYVTDNGVTIIGYMDGPGRMASQASQMYAQNMFNLVKHISPKEGASALMPLIDGHLAKGEEGDIVTRSIVCCKDGKAIEMPPPPQPTPPKPKKEAAPKKEVAPPDPFKEAAMNALTVTGAGAGILGMGAGCAGDMAMLANLGTFTLAGAAGYQVVWGVAHALHTPLMSVTNAISGTTALGGLMLMGSGNTGAEVLAGTAVAVSSVNIVGGFVVSKRMLDLFKKPGQPEHSYMLLAPGAVLTAAPFADPALIPATGVVSSLLCIGSIGALANVKTAFGGAYMGMSGVAGGLAATLAAMPPAALPAAGALLAAGGAGGAVLGAQVSPMALPQTVAAFHSLVGFAAMITAIGSHMLHPDANAVHKTAAILGNFIGGVTLTGSLVAFGKLNGNLGSAPMNLPAKNLLNAAMLAGQIGMMSSYLGSSGGMPEMVATAALSSVMGVHLVGSVGGGDMPCCITVLNSYSGWALVAEGFLLNSPVLTIVGSLIGCSGAILTKIMCDAMNRDIFNVLFGGINTVAPVKGQDTGPKEHVETSVAAVAELLANAREVLVVPGYGMAMARAQGAMGEVANVCRANKINLKFGVHPVAGRMPGQMNVLLAEAGVPHEWVLEMDEVNPDMESNDVVLVVGANDVVNSAAQELEGCAIWGMPVIEVWRAKKVIFCKRSMGGGYADLDNPVFYKENTDMLLGDAKKTADALAAKVRERLERV</sequence>
<feature type="region of interest" description="Disordered" evidence="13">
    <location>
        <begin position="402"/>
        <end position="430"/>
    </location>
</feature>
<evidence type="ECO:0000256" key="11">
    <source>
        <dbReference type="ARBA" id="ARBA00023136"/>
    </source>
</evidence>